<dbReference type="AlphaFoldDB" id="A0A2S8SS56"/>
<accession>A0A2S8SS56</accession>
<sequence>MSELPKDESKLLIWKPVAAFWVAQRSQLRAEIEKRAFNAQGSWQ</sequence>
<evidence type="ECO:0000313" key="1">
    <source>
        <dbReference type="EMBL" id="PQV63608.1"/>
    </source>
</evidence>
<reference evidence="1 2" key="1">
    <citation type="journal article" date="2018" name="Syst. Appl. Microbiol.">
        <title>Abditibacterium utsteinense sp. nov., the first cultivated member of candidate phylum FBP, isolated from ice-free Antarctic soil samples.</title>
        <authorList>
            <person name="Tahon G."/>
            <person name="Tytgat B."/>
            <person name="Lebbe L."/>
            <person name="Carlier A."/>
            <person name="Willems A."/>
        </authorList>
    </citation>
    <scope>NUCLEOTIDE SEQUENCE [LARGE SCALE GENOMIC DNA]</scope>
    <source>
        <strain evidence="1 2">LMG 29911</strain>
    </source>
</reference>
<keyword evidence="2" id="KW-1185">Reference proteome</keyword>
<gene>
    <name evidence="1" type="ORF">B1R32_11074</name>
</gene>
<protein>
    <submittedName>
        <fullName evidence="1">Uncharacterized protein</fullName>
    </submittedName>
</protein>
<dbReference type="InParanoid" id="A0A2S8SS56"/>
<dbReference type="EMBL" id="NIGF01000010">
    <property type="protein sequence ID" value="PQV63608.1"/>
    <property type="molecule type" value="Genomic_DNA"/>
</dbReference>
<evidence type="ECO:0000313" key="2">
    <source>
        <dbReference type="Proteomes" id="UP000237684"/>
    </source>
</evidence>
<name>A0A2S8SS56_9BACT</name>
<dbReference type="RefSeq" id="WP_274520001.1">
    <property type="nucleotide sequence ID" value="NZ_NIGF01000010.1"/>
</dbReference>
<dbReference type="Proteomes" id="UP000237684">
    <property type="component" value="Unassembled WGS sequence"/>
</dbReference>
<organism evidence="1 2">
    <name type="scientific">Abditibacterium utsteinense</name>
    <dbReference type="NCBI Taxonomy" id="1960156"/>
    <lineage>
        <taxon>Bacteria</taxon>
        <taxon>Pseudomonadati</taxon>
        <taxon>Abditibacteriota</taxon>
        <taxon>Abditibacteriia</taxon>
        <taxon>Abditibacteriales</taxon>
        <taxon>Abditibacteriaceae</taxon>
        <taxon>Abditibacterium</taxon>
    </lineage>
</organism>
<proteinExistence type="predicted"/>
<comment type="caution">
    <text evidence="1">The sequence shown here is derived from an EMBL/GenBank/DDBJ whole genome shotgun (WGS) entry which is preliminary data.</text>
</comment>